<comment type="subcellular location">
    <subcellularLocation>
        <location evidence="1">Cell envelope</location>
    </subcellularLocation>
</comment>
<name>A0ABQ4NAK3_9BACL</name>
<dbReference type="CDD" id="cd13709">
    <property type="entry name" value="PBP2_YxeM"/>
    <property type="match status" value="1"/>
</dbReference>
<evidence type="ECO:0000256" key="1">
    <source>
        <dbReference type="ARBA" id="ARBA00004196"/>
    </source>
</evidence>
<dbReference type="InterPro" id="IPR001638">
    <property type="entry name" value="Solute-binding_3/MltF_N"/>
</dbReference>
<sequence length="266" mass="29578">MKKQYIVLFISLLAISLMVTACSGSKSESGASDDKKVLRVGATGQSYPNSYKEGDKLVGFDVEVIETIADRLGYTIEWTNSDFSGLMGQLETGKIDTIANAVAVTDERKEKFLFTEPYSYAGVTIVTHVDNTDINTLDDLKGKTVSGVLGSNNVKNLQKFDVNGEIKIRTYENRDGAQNDVLNKRVDGYVNARSSLLAEIKKKNLPLKFVGDPFLYEDIAFPFVKNEDNEALIKQINAEIQKLREDGTLKEISVKYYGEDITTRTE</sequence>
<evidence type="ECO:0000256" key="3">
    <source>
        <dbReference type="ARBA" id="ARBA00022729"/>
    </source>
</evidence>
<dbReference type="PANTHER" id="PTHR35936">
    <property type="entry name" value="MEMBRANE-BOUND LYTIC MUREIN TRANSGLYCOSYLASE F"/>
    <property type="match status" value="1"/>
</dbReference>
<keyword evidence="3 5" id="KW-0732">Signal</keyword>
<evidence type="ECO:0000256" key="2">
    <source>
        <dbReference type="ARBA" id="ARBA00010333"/>
    </source>
</evidence>
<evidence type="ECO:0000313" key="8">
    <source>
        <dbReference type="Proteomes" id="UP000680304"/>
    </source>
</evidence>
<dbReference type="PROSITE" id="PS01039">
    <property type="entry name" value="SBP_BACTERIAL_3"/>
    <property type="match status" value="1"/>
</dbReference>
<dbReference type="EMBL" id="BOVJ01000125">
    <property type="protein sequence ID" value="GIQ65258.1"/>
    <property type="molecule type" value="Genomic_DNA"/>
</dbReference>
<dbReference type="InterPro" id="IPR018313">
    <property type="entry name" value="SBP_3_CS"/>
</dbReference>
<reference evidence="7 8" key="1">
    <citation type="submission" date="2021-04" db="EMBL/GenBank/DDBJ databases">
        <title>Draft genome sequence of Paenibacillus cisolokensis, LC2-13A.</title>
        <authorList>
            <person name="Uke A."/>
            <person name="Chhe C."/>
            <person name="Baramee S."/>
            <person name="Kosugi A."/>
        </authorList>
    </citation>
    <scope>NUCLEOTIDE SEQUENCE [LARGE SCALE GENOMIC DNA]</scope>
    <source>
        <strain evidence="7 8">LC2-13A</strain>
    </source>
</reference>
<feature type="domain" description="Solute-binding protein family 3/N-terminal" evidence="6">
    <location>
        <begin position="37"/>
        <end position="260"/>
    </location>
</feature>
<feature type="signal peptide" evidence="5">
    <location>
        <begin position="1"/>
        <end position="21"/>
    </location>
</feature>
<evidence type="ECO:0000313" key="7">
    <source>
        <dbReference type="EMBL" id="GIQ65258.1"/>
    </source>
</evidence>
<evidence type="ECO:0000256" key="4">
    <source>
        <dbReference type="RuleBase" id="RU003744"/>
    </source>
</evidence>
<feature type="chain" id="PRO_5045359164" evidence="5">
    <location>
        <begin position="22"/>
        <end position="266"/>
    </location>
</feature>
<dbReference type="SUPFAM" id="SSF53850">
    <property type="entry name" value="Periplasmic binding protein-like II"/>
    <property type="match status" value="1"/>
</dbReference>
<dbReference type="Gene3D" id="3.40.190.10">
    <property type="entry name" value="Periplasmic binding protein-like II"/>
    <property type="match status" value="2"/>
</dbReference>
<dbReference type="SMART" id="SM00062">
    <property type="entry name" value="PBPb"/>
    <property type="match status" value="1"/>
</dbReference>
<accession>A0ABQ4NAK3</accession>
<dbReference type="RefSeq" id="WP_213529743.1">
    <property type="nucleotide sequence ID" value="NZ_BOVJ01000125.1"/>
</dbReference>
<evidence type="ECO:0000256" key="5">
    <source>
        <dbReference type="SAM" id="SignalP"/>
    </source>
</evidence>
<protein>
    <submittedName>
        <fullName evidence="7">Amino-acid-binding protein YxeM</fullName>
    </submittedName>
</protein>
<dbReference type="Proteomes" id="UP000680304">
    <property type="component" value="Unassembled WGS sequence"/>
</dbReference>
<dbReference type="Pfam" id="PF00497">
    <property type="entry name" value="SBP_bac_3"/>
    <property type="match status" value="1"/>
</dbReference>
<dbReference type="PROSITE" id="PS51257">
    <property type="entry name" value="PROKAR_LIPOPROTEIN"/>
    <property type="match status" value="1"/>
</dbReference>
<evidence type="ECO:0000259" key="6">
    <source>
        <dbReference type="SMART" id="SM00062"/>
    </source>
</evidence>
<organism evidence="7 8">
    <name type="scientific">Paenibacillus cisolokensis</name>
    <dbReference type="NCBI Taxonomy" id="1658519"/>
    <lineage>
        <taxon>Bacteria</taxon>
        <taxon>Bacillati</taxon>
        <taxon>Bacillota</taxon>
        <taxon>Bacilli</taxon>
        <taxon>Bacillales</taxon>
        <taxon>Paenibacillaceae</taxon>
        <taxon>Paenibacillus</taxon>
    </lineage>
</organism>
<comment type="caution">
    <text evidence="7">The sequence shown here is derived from an EMBL/GenBank/DDBJ whole genome shotgun (WGS) entry which is preliminary data.</text>
</comment>
<comment type="similarity">
    <text evidence="2 4">Belongs to the bacterial solute-binding protein 3 family.</text>
</comment>
<keyword evidence="8" id="KW-1185">Reference proteome</keyword>
<proteinExistence type="inferred from homology"/>
<dbReference type="PANTHER" id="PTHR35936:SF19">
    <property type="entry name" value="AMINO-ACID-BINDING PROTEIN YXEM-RELATED"/>
    <property type="match status" value="1"/>
</dbReference>
<gene>
    <name evidence="7" type="primary">yxeM</name>
    <name evidence="7" type="ORF">PACILC2_38260</name>
</gene>